<gene>
    <name evidence="1" type="ORF">F8B43_1601</name>
</gene>
<comment type="caution">
    <text evidence="1">The sequence shown here is derived from an EMBL/GenBank/DDBJ whole genome shotgun (WGS) entry which is preliminary data.</text>
</comment>
<evidence type="ECO:0000313" key="1">
    <source>
        <dbReference type="EMBL" id="KAB7786200.1"/>
    </source>
</evidence>
<protein>
    <submittedName>
        <fullName evidence="1">Uncharacterized protein</fullName>
    </submittedName>
</protein>
<evidence type="ECO:0000313" key="2">
    <source>
        <dbReference type="Proteomes" id="UP000469949"/>
    </source>
</evidence>
<name>A0A833J7M9_9HYPH</name>
<sequence>MRMMKAFSYGMIGMFALGLATAVVGTANLLLNL</sequence>
<dbReference type="EMBL" id="WEKV01000008">
    <property type="protein sequence ID" value="KAB7786200.1"/>
    <property type="molecule type" value="Genomic_DNA"/>
</dbReference>
<proteinExistence type="predicted"/>
<reference evidence="1 2" key="1">
    <citation type="submission" date="2019-10" db="EMBL/GenBank/DDBJ databases">
        <title>Draft Genome Sequence of the Caffeine Degrading Methylotroph Methylorubrum populi PINKEL.</title>
        <authorList>
            <person name="Dawson S.C."/>
            <person name="Zhang X."/>
            <person name="Wright M.E."/>
            <person name="Sharma G."/>
            <person name="Langner J.T."/>
            <person name="Ditty J.L."/>
            <person name="Subuyuj G.A."/>
        </authorList>
    </citation>
    <scope>NUCLEOTIDE SEQUENCE [LARGE SCALE GENOMIC DNA]</scope>
    <source>
        <strain evidence="1 2">Pinkel</strain>
    </source>
</reference>
<dbReference type="Proteomes" id="UP000469949">
    <property type="component" value="Unassembled WGS sequence"/>
</dbReference>
<organism evidence="1 2">
    <name type="scientific">Methylorubrum populi</name>
    <dbReference type="NCBI Taxonomy" id="223967"/>
    <lineage>
        <taxon>Bacteria</taxon>
        <taxon>Pseudomonadati</taxon>
        <taxon>Pseudomonadota</taxon>
        <taxon>Alphaproteobacteria</taxon>
        <taxon>Hyphomicrobiales</taxon>
        <taxon>Methylobacteriaceae</taxon>
        <taxon>Methylorubrum</taxon>
    </lineage>
</organism>
<dbReference type="AlphaFoldDB" id="A0A833J7M9"/>
<accession>A0A833J7M9</accession>